<dbReference type="AlphaFoldDB" id="A0A8H3ABG4"/>
<feature type="transmembrane region" description="Helical" evidence="6">
    <location>
        <begin position="376"/>
        <end position="396"/>
    </location>
</feature>
<evidence type="ECO:0000256" key="6">
    <source>
        <dbReference type="SAM" id="Phobius"/>
    </source>
</evidence>
<dbReference type="PANTHER" id="PTHR46347:SF1">
    <property type="entry name" value="RING_FYVE_PHD ZINC FINGER SUPERFAMILY PROTEIN"/>
    <property type="match status" value="1"/>
</dbReference>
<dbReference type="SUPFAM" id="SSF57850">
    <property type="entry name" value="RING/U-box"/>
    <property type="match status" value="1"/>
</dbReference>
<dbReference type="InterPro" id="IPR013083">
    <property type="entry name" value="Znf_RING/FYVE/PHD"/>
</dbReference>
<evidence type="ECO:0000256" key="3">
    <source>
        <dbReference type="ARBA" id="ARBA00022833"/>
    </source>
</evidence>
<feature type="compositionally biased region" description="Polar residues" evidence="5">
    <location>
        <begin position="76"/>
        <end position="85"/>
    </location>
</feature>
<dbReference type="Pfam" id="PF12906">
    <property type="entry name" value="RINGv"/>
    <property type="match status" value="1"/>
</dbReference>
<feature type="region of interest" description="Disordered" evidence="5">
    <location>
        <begin position="484"/>
        <end position="517"/>
    </location>
</feature>
<feature type="compositionally biased region" description="Basic residues" evidence="5">
    <location>
        <begin position="491"/>
        <end position="507"/>
    </location>
</feature>
<dbReference type="GO" id="GO:0008270">
    <property type="term" value="F:zinc ion binding"/>
    <property type="evidence" value="ECO:0007669"/>
    <property type="project" value="UniProtKB-KW"/>
</dbReference>
<sequence>MDEQQHNSAGSSSAVEERHATDTAIRSRRYATDVAESITAPSDPSLPGDCERVKEQSDNDPSRIPESSRRSASPPLETSESATPEQETEPGTLPEEKQCRICLAGAEEETELGRLISPCLCRGSIRYVHVNCLKQWRTTSQSRSAFWSCPQCGFKYALARTRAVGLANSPVILSTASMVLFTLIVLLSSFLATYFVPEADALNEPLMTNQREPDSFFSASFGGVMISPFDYYTYSWGTAKDVFKLAVRTFSDISNVEEDYEFWKRDDGEPERDEVLDDSKYERVHTSGKGFKSTVKVPQNTRGRRQKSPKRKHRSPPSRFERFLRWFIYRFMTGLGVVGILSFLNLLFSVGLVAPLRLFGGNWTRQQRRAAANDTASLVVIIVIIIGVARAIWLVYKLTRHIAQLLLRRAETAILEVGQVEEDAQPEPWGPYLKRVIQELPVRLRAIPYRLLPSMMFGWIMMALFQGCIPFTAMILRSQVAAKNTHSGPTRSHKRSTSRQVNRHQHSRSNQSDVLNHEEDTYMEDQTMLDMHAADKCVDQPHIYSDPAWKAFDLCPSSECSTGSASEDVLDELESEGNLQSAGALGSCEYKEQHSIVFFKLCPKERRWLDFGPGIAIMEGGMYASTVTVRMERTFRVLATWSIFGGMKVIRFLSTVIVLAIVPDDEGTQRVVSYGLKLATLEEAKGLAILLSSTTRGLQMNMERLVPRTSAAKRAKILEIMADRLKALKRRLDEKEESELSAKVESELAAMLSVGIELTE</sequence>
<feature type="domain" description="RING-CH-type" evidence="7">
    <location>
        <begin position="91"/>
        <end position="159"/>
    </location>
</feature>
<evidence type="ECO:0000256" key="1">
    <source>
        <dbReference type="ARBA" id="ARBA00022723"/>
    </source>
</evidence>
<feature type="compositionally biased region" description="Basic and acidic residues" evidence="5">
    <location>
        <begin position="49"/>
        <end position="69"/>
    </location>
</feature>
<feature type="transmembrane region" description="Helical" evidence="6">
    <location>
        <begin position="327"/>
        <end position="356"/>
    </location>
</feature>
<evidence type="ECO:0000256" key="4">
    <source>
        <dbReference type="SAM" id="Coils"/>
    </source>
</evidence>
<evidence type="ECO:0000313" key="8">
    <source>
        <dbReference type="EMBL" id="CAE6420230.1"/>
    </source>
</evidence>
<reference evidence="8" key="1">
    <citation type="submission" date="2021-01" db="EMBL/GenBank/DDBJ databases">
        <authorList>
            <person name="Kaushik A."/>
        </authorList>
    </citation>
    <scope>NUCLEOTIDE SEQUENCE</scope>
    <source>
        <strain evidence="8">AG3-T5</strain>
    </source>
</reference>
<evidence type="ECO:0000256" key="5">
    <source>
        <dbReference type="SAM" id="MobiDB-lite"/>
    </source>
</evidence>
<feature type="region of interest" description="Disordered" evidence="5">
    <location>
        <begin position="1"/>
        <end position="94"/>
    </location>
</feature>
<dbReference type="CDD" id="cd16495">
    <property type="entry name" value="RING_CH-C4HC3_MARCH"/>
    <property type="match status" value="1"/>
</dbReference>
<dbReference type="InterPro" id="IPR011016">
    <property type="entry name" value="Znf_RING-CH"/>
</dbReference>
<keyword evidence="6" id="KW-1133">Transmembrane helix</keyword>
<feature type="compositionally biased region" description="Polar residues" evidence="5">
    <location>
        <begin position="1"/>
        <end position="14"/>
    </location>
</feature>
<feature type="coiled-coil region" evidence="4">
    <location>
        <begin position="715"/>
        <end position="745"/>
    </location>
</feature>
<accession>A0A8H3ABG4</accession>
<proteinExistence type="predicted"/>
<gene>
    <name evidence="8" type="ORF">RDB_LOCUS42572</name>
</gene>
<feature type="transmembrane region" description="Helical" evidence="6">
    <location>
        <begin position="171"/>
        <end position="196"/>
    </location>
</feature>
<feature type="region of interest" description="Disordered" evidence="5">
    <location>
        <begin position="292"/>
        <end position="316"/>
    </location>
</feature>
<feature type="transmembrane region" description="Helical" evidence="6">
    <location>
        <begin position="216"/>
        <end position="234"/>
    </location>
</feature>
<name>A0A8H3ABG4_9AGAM</name>
<dbReference type="PROSITE" id="PS51292">
    <property type="entry name" value="ZF_RING_CH"/>
    <property type="match status" value="1"/>
</dbReference>
<evidence type="ECO:0000256" key="2">
    <source>
        <dbReference type="ARBA" id="ARBA00022771"/>
    </source>
</evidence>
<feature type="transmembrane region" description="Helical" evidence="6">
    <location>
        <begin position="451"/>
        <end position="476"/>
    </location>
</feature>
<comment type="caution">
    <text evidence="8">The sequence shown here is derived from an EMBL/GenBank/DDBJ whole genome shotgun (WGS) entry which is preliminary data.</text>
</comment>
<dbReference type="EMBL" id="CAJMWW010000074">
    <property type="protein sequence ID" value="CAE6420230.1"/>
    <property type="molecule type" value="Genomic_DNA"/>
</dbReference>
<dbReference type="Gene3D" id="3.30.40.10">
    <property type="entry name" value="Zinc/RING finger domain, C3HC4 (zinc finger)"/>
    <property type="match status" value="1"/>
</dbReference>
<keyword evidence="3" id="KW-0862">Zinc</keyword>
<keyword evidence="1" id="KW-0479">Metal-binding</keyword>
<feature type="compositionally biased region" description="Basic residues" evidence="5">
    <location>
        <begin position="302"/>
        <end position="316"/>
    </location>
</feature>
<dbReference type="SMART" id="SM00744">
    <property type="entry name" value="RINGv"/>
    <property type="match status" value="1"/>
</dbReference>
<evidence type="ECO:0000313" key="9">
    <source>
        <dbReference type="Proteomes" id="UP000663841"/>
    </source>
</evidence>
<evidence type="ECO:0000259" key="7">
    <source>
        <dbReference type="PROSITE" id="PS51292"/>
    </source>
</evidence>
<protein>
    <recommendedName>
        <fullName evidence="7">RING-CH-type domain-containing protein</fullName>
    </recommendedName>
</protein>
<organism evidence="8 9">
    <name type="scientific">Rhizoctonia solani</name>
    <dbReference type="NCBI Taxonomy" id="456999"/>
    <lineage>
        <taxon>Eukaryota</taxon>
        <taxon>Fungi</taxon>
        <taxon>Dikarya</taxon>
        <taxon>Basidiomycota</taxon>
        <taxon>Agaricomycotina</taxon>
        <taxon>Agaricomycetes</taxon>
        <taxon>Cantharellales</taxon>
        <taxon>Ceratobasidiaceae</taxon>
        <taxon>Rhizoctonia</taxon>
    </lineage>
</organism>
<dbReference type="PANTHER" id="PTHR46347">
    <property type="entry name" value="RING/FYVE/PHD ZINC FINGER SUPERFAMILY PROTEIN"/>
    <property type="match status" value="1"/>
</dbReference>
<keyword evidence="2" id="KW-0863">Zinc-finger</keyword>
<keyword evidence="6" id="KW-0472">Membrane</keyword>
<keyword evidence="4" id="KW-0175">Coiled coil</keyword>
<keyword evidence="6" id="KW-0812">Transmembrane</keyword>
<dbReference type="Proteomes" id="UP000663841">
    <property type="component" value="Unassembled WGS sequence"/>
</dbReference>